<dbReference type="EMBL" id="VWNA01000003">
    <property type="protein sequence ID" value="MQT14988.1"/>
    <property type="molecule type" value="Genomic_DNA"/>
</dbReference>
<evidence type="ECO:0000313" key="3">
    <source>
        <dbReference type="Proteomes" id="UP000332515"/>
    </source>
</evidence>
<comment type="caution">
    <text evidence="2">The sequence shown here is derived from an EMBL/GenBank/DDBJ whole genome shotgun (WGS) entry which is preliminary data.</text>
</comment>
<keyword evidence="3" id="KW-1185">Reference proteome</keyword>
<gene>
    <name evidence="2" type="ORF">F0357_20490</name>
</gene>
<dbReference type="PANTHER" id="PTHR33608:SF12">
    <property type="entry name" value="DUF58 DOMAIN-CONTAINING PROTEIN"/>
    <property type="match status" value="1"/>
</dbReference>
<evidence type="ECO:0000259" key="1">
    <source>
        <dbReference type="Pfam" id="PF01882"/>
    </source>
</evidence>
<dbReference type="RefSeq" id="WP_153488987.1">
    <property type="nucleotide sequence ID" value="NZ_VWNA01000003.1"/>
</dbReference>
<name>A0A6A7YAF3_9HYPH</name>
<protein>
    <submittedName>
        <fullName evidence="2">DUF58 domain-containing protein</fullName>
    </submittedName>
</protein>
<accession>A0A6A7YAF3</accession>
<sequence length="320" mass="35182">MTDFSGDDFYGIVARLDELIAARPGGPASGFAAGTKVRTQQYGTYRSVFRGRGMEFDEARAYQPGDDIRSIDWRVTARTGRVHTKLFHEERERPVLIVLDARSAMRFGTRDTFKSVLAAKCAAILTWIAIEGGDRVGGLVVAPSGIRMSPPQRSRARTLGFVKAMADATQEGFGREPPNVEPSLTDALARIRRSIRSGTLVFVVSDFHDFDERTARELTRLSLHAPVTNVFIFDGLEAEAPQRGQYRVSDGRAVAALNADSRAVRDAYAVRFATRRAAVETVCRQRGMTFLPIQTGQDPGDLLHPERLQRAGAAARRAAA</sequence>
<dbReference type="Pfam" id="PF01882">
    <property type="entry name" value="DUF58"/>
    <property type="match status" value="1"/>
</dbReference>
<dbReference type="PANTHER" id="PTHR33608">
    <property type="entry name" value="BLL2464 PROTEIN"/>
    <property type="match status" value="1"/>
</dbReference>
<reference evidence="2 3" key="1">
    <citation type="submission" date="2019-09" db="EMBL/GenBank/DDBJ databases">
        <title>Segnochrobactrum spirostomi gen. nov., sp. nov., isolated from the ciliate Spirostomum cf. yagiui and description of a novel family, Segnochrobactraceae fam. nov. within the order Rhizobiales of the class Alphaproteobacteria.</title>
        <authorList>
            <person name="Akter S."/>
            <person name="Shazib S.U.A."/>
            <person name="Shin M.K."/>
        </authorList>
    </citation>
    <scope>NUCLEOTIDE SEQUENCE [LARGE SCALE GENOMIC DNA]</scope>
    <source>
        <strain evidence="2 3">Sp-1</strain>
    </source>
</reference>
<dbReference type="InterPro" id="IPR002881">
    <property type="entry name" value="DUF58"/>
</dbReference>
<dbReference type="Proteomes" id="UP000332515">
    <property type="component" value="Unassembled WGS sequence"/>
</dbReference>
<proteinExistence type="predicted"/>
<dbReference type="AlphaFoldDB" id="A0A6A7YAF3"/>
<organism evidence="2 3">
    <name type="scientific">Segnochrobactrum spirostomi</name>
    <dbReference type="NCBI Taxonomy" id="2608987"/>
    <lineage>
        <taxon>Bacteria</taxon>
        <taxon>Pseudomonadati</taxon>
        <taxon>Pseudomonadota</taxon>
        <taxon>Alphaproteobacteria</taxon>
        <taxon>Hyphomicrobiales</taxon>
        <taxon>Segnochrobactraceae</taxon>
        <taxon>Segnochrobactrum</taxon>
    </lineage>
</organism>
<evidence type="ECO:0000313" key="2">
    <source>
        <dbReference type="EMBL" id="MQT14988.1"/>
    </source>
</evidence>
<feature type="domain" description="DUF58" evidence="1">
    <location>
        <begin position="58"/>
        <end position="277"/>
    </location>
</feature>